<protein>
    <submittedName>
        <fullName evidence="1">Uncharacterized protein</fullName>
    </submittedName>
</protein>
<dbReference type="AlphaFoldDB" id="A0A448WL24"/>
<name>A0A448WL24_9PLAT</name>
<accession>A0A448WL24</accession>
<comment type="caution">
    <text evidence="1">The sequence shown here is derived from an EMBL/GenBank/DDBJ whole genome shotgun (WGS) entry which is preliminary data.</text>
</comment>
<proteinExistence type="predicted"/>
<evidence type="ECO:0000313" key="2">
    <source>
        <dbReference type="Proteomes" id="UP000784294"/>
    </source>
</evidence>
<dbReference type="EMBL" id="CAAALY010021116">
    <property type="protein sequence ID" value="VEL14430.1"/>
    <property type="molecule type" value="Genomic_DNA"/>
</dbReference>
<evidence type="ECO:0000313" key="1">
    <source>
        <dbReference type="EMBL" id="VEL14430.1"/>
    </source>
</evidence>
<gene>
    <name evidence="1" type="ORF">PXEA_LOCUS7870</name>
</gene>
<keyword evidence="2" id="KW-1185">Reference proteome</keyword>
<reference evidence="1" key="1">
    <citation type="submission" date="2018-11" db="EMBL/GenBank/DDBJ databases">
        <authorList>
            <consortium name="Pathogen Informatics"/>
        </authorList>
    </citation>
    <scope>NUCLEOTIDE SEQUENCE</scope>
</reference>
<sequence length="70" mass="7901">MYDHFQSRTVDVVHSQTFRRHRIYHRQGGLASLSSTLQLVNGISEAVIPKLCAARPRGAAASLQERREIL</sequence>
<dbReference type="Proteomes" id="UP000784294">
    <property type="component" value="Unassembled WGS sequence"/>
</dbReference>
<organism evidence="1 2">
    <name type="scientific">Protopolystoma xenopodis</name>
    <dbReference type="NCBI Taxonomy" id="117903"/>
    <lineage>
        <taxon>Eukaryota</taxon>
        <taxon>Metazoa</taxon>
        <taxon>Spiralia</taxon>
        <taxon>Lophotrochozoa</taxon>
        <taxon>Platyhelminthes</taxon>
        <taxon>Monogenea</taxon>
        <taxon>Polyopisthocotylea</taxon>
        <taxon>Polystomatidea</taxon>
        <taxon>Polystomatidae</taxon>
        <taxon>Protopolystoma</taxon>
    </lineage>
</organism>